<dbReference type="InterPro" id="IPR012341">
    <property type="entry name" value="6hp_glycosidase-like_sf"/>
</dbReference>
<gene>
    <name evidence="8" type="ORF">NCTC13032_06408</name>
</gene>
<evidence type="ECO:0000256" key="4">
    <source>
        <dbReference type="ARBA" id="ARBA00022801"/>
    </source>
</evidence>
<keyword evidence="6 8" id="KW-0326">Glycosidase</keyword>
<evidence type="ECO:0000256" key="6">
    <source>
        <dbReference type="ARBA" id="ARBA00023295"/>
    </source>
</evidence>
<accession>A0A4U9IS63</accession>
<reference evidence="8 9" key="1">
    <citation type="submission" date="2019-05" db="EMBL/GenBank/DDBJ databases">
        <authorList>
            <consortium name="Pathogen Informatics"/>
        </authorList>
    </citation>
    <scope>NUCLEOTIDE SEQUENCE [LARGE SCALE GENOMIC DNA]</scope>
    <source>
        <strain evidence="8 9">NCTC13032</strain>
    </source>
</reference>
<dbReference type="Pfam" id="PF01270">
    <property type="entry name" value="Glyco_hydro_8"/>
    <property type="match status" value="1"/>
</dbReference>
<evidence type="ECO:0000256" key="3">
    <source>
        <dbReference type="ARBA" id="ARBA00012601"/>
    </source>
</evidence>
<name>A0A4U9IS63_9ENTR</name>
<dbReference type="Gene3D" id="1.50.10.10">
    <property type="match status" value="1"/>
</dbReference>
<dbReference type="SUPFAM" id="SSF48208">
    <property type="entry name" value="Six-hairpin glycosidases"/>
    <property type="match status" value="1"/>
</dbReference>
<evidence type="ECO:0000256" key="5">
    <source>
        <dbReference type="ARBA" id="ARBA00023001"/>
    </source>
</evidence>
<comment type="catalytic activity">
    <reaction evidence="1">
        <text>Endohydrolysis of (1-&gt;4)-beta-D-glucosidic linkages in cellulose, lichenin and cereal beta-D-glucans.</text>
        <dbReference type="EC" id="3.2.1.4"/>
    </reaction>
</comment>
<sequence>MYADGHVTPAKEWPARFSYDAIRVPLYVKWYQPTSPLMAPYTAYWGRFARNQTPAWVNITTNDPAPYMMEGGLLAVRDLADGATSGRRAADYGAGGLLFCESEDAGVAGEVVFILPLSGFWKAPRKTELRWRFLLSVGGEQA</sequence>
<dbReference type="InterPro" id="IPR008928">
    <property type="entry name" value="6-hairpin_glycosidase_sf"/>
</dbReference>
<keyword evidence="5" id="KW-0136">Cellulose degradation</keyword>
<keyword evidence="7" id="KW-0624">Polysaccharide degradation</keyword>
<dbReference type="Proteomes" id="UP000310719">
    <property type="component" value="Chromosome"/>
</dbReference>
<keyword evidence="7" id="KW-0119">Carbohydrate metabolism</keyword>
<dbReference type="EC" id="3.2.1.4" evidence="3"/>
<dbReference type="GO" id="GO:0030245">
    <property type="term" value="P:cellulose catabolic process"/>
    <property type="evidence" value="ECO:0007669"/>
    <property type="project" value="UniProtKB-KW"/>
</dbReference>
<evidence type="ECO:0000256" key="7">
    <source>
        <dbReference type="ARBA" id="ARBA00023326"/>
    </source>
</evidence>
<organism evidence="8 9">
    <name type="scientific">Leclercia adecarboxylata</name>
    <dbReference type="NCBI Taxonomy" id="83655"/>
    <lineage>
        <taxon>Bacteria</taxon>
        <taxon>Pseudomonadati</taxon>
        <taxon>Pseudomonadota</taxon>
        <taxon>Gammaproteobacteria</taxon>
        <taxon>Enterobacterales</taxon>
        <taxon>Enterobacteriaceae</taxon>
        <taxon>Leclercia</taxon>
    </lineage>
</organism>
<dbReference type="GO" id="GO:0008810">
    <property type="term" value="F:cellulase activity"/>
    <property type="evidence" value="ECO:0007669"/>
    <property type="project" value="UniProtKB-EC"/>
</dbReference>
<dbReference type="EMBL" id="LR590464">
    <property type="protein sequence ID" value="VTP79785.1"/>
    <property type="molecule type" value="Genomic_DNA"/>
</dbReference>
<dbReference type="AlphaFoldDB" id="A0A4U9IS63"/>
<proteinExistence type="inferred from homology"/>
<evidence type="ECO:0000256" key="1">
    <source>
        <dbReference type="ARBA" id="ARBA00000966"/>
    </source>
</evidence>
<evidence type="ECO:0000313" key="8">
    <source>
        <dbReference type="EMBL" id="VTP79785.1"/>
    </source>
</evidence>
<dbReference type="InterPro" id="IPR002037">
    <property type="entry name" value="Glyco_hydro_8"/>
</dbReference>
<protein>
    <recommendedName>
        <fullName evidence="3">cellulase</fullName>
        <ecNumber evidence="3">3.2.1.4</ecNumber>
    </recommendedName>
</protein>
<keyword evidence="4 8" id="KW-0378">Hydrolase</keyword>
<evidence type="ECO:0000313" key="9">
    <source>
        <dbReference type="Proteomes" id="UP000310719"/>
    </source>
</evidence>
<evidence type="ECO:0000256" key="2">
    <source>
        <dbReference type="ARBA" id="ARBA00009209"/>
    </source>
</evidence>
<comment type="similarity">
    <text evidence="2">Belongs to the glycosyl hydrolase 8 (cellulase D) family.</text>
</comment>